<name>A0A0C3DSM1_9AGAM</name>
<dbReference type="EMBL" id="KN822078">
    <property type="protein sequence ID" value="KIM58996.1"/>
    <property type="molecule type" value="Genomic_DNA"/>
</dbReference>
<dbReference type="Proteomes" id="UP000053989">
    <property type="component" value="Unassembled WGS sequence"/>
</dbReference>
<sequence>MQVDIPSGPFVITPARVNNPVVGMTPLLRARQNSDQPLAQGKPVQLVPGNYPEYTRLWELTTDGTLALSYMHSELYAIEEAKRVYLGSDSEEWFSVTYDTPYGPRQTIQSKKTGFGWFLPNTDEGTQPELRPIPRTNSPPPGYLFNFIPVDVE</sequence>
<dbReference type="InParanoid" id="A0A0C3DSM1"/>
<dbReference type="HOGENOM" id="CLU_1714388_0_0_1"/>
<evidence type="ECO:0008006" key="3">
    <source>
        <dbReference type="Google" id="ProtNLM"/>
    </source>
</evidence>
<protein>
    <recommendedName>
        <fullName evidence="3">Carbohydrate-binding module family 13 protein</fullName>
    </recommendedName>
</protein>
<reference evidence="1 2" key="1">
    <citation type="submission" date="2014-04" db="EMBL/GenBank/DDBJ databases">
        <authorList>
            <consortium name="DOE Joint Genome Institute"/>
            <person name="Kuo A."/>
            <person name="Kohler A."/>
            <person name="Nagy L.G."/>
            <person name="Floudas D."/>
            <person name="Copeland A."/>
            <person name="Barry K.W."/>
            <person name="Cichocki N."/>
            <person name="Veneault-Fourrey C."/>
            <person name="LaButti K."/>
            <person name="Lindquist E.A."/>
            <person name="Lipzen A."/>
            <person name="Lundell T."/>
            <person name="Morin E."/>
            <person name="Murat C."/>
            <person name="Sun H."/>
            <person name="Tunlid A."/>
            <person name="Henrissat B."/>
            <person name="Grigoriev I.V."/>
            <person name="Hibbett D.S."/>
            <person name="Martin F."/>
            <person name="Nordberg H.P."/>
            <person name="Cantor M.N."/>
            <person name="Hua S.X."/>
        </authorList>
    </citation>
    <scope>NUCLEOTIDE SEQUENCE [LARGE SCALE GENOMIC DNA]</scope>
    <source>
        <strain evidence="1 2">Foug A</strain>
    </source>
</reference>
<organism evidence="1 2">
    <name type="scientific">Scleroderma citrinum Foug A</name>
    <dbReference type="NCBI Taxonomy" id="1036808"/>
    <lineage>
        <taxon>Eukaryota</taxon>
        <taxon>Fungi</taxon>
        <taxon>Dikarya</taxon>
        <taxon>Basidiomycota</taxon>
        <taxon>Agaricomycotina</taxon>
        <taxon>Agaricomycetes</taxon>
        <taxon>Agaricomycetidae</taxon>
        <taxon>Boletales</taxon>
        <taxon>Sclerodermatineae</taxon>
        <taxon>Sclerodermataceae</taxon>
        <taxon>Scleroderma</taxon>
    </lineage>
</organism>
<evidence type="ECO:0000313" key="1">
    <source>
        <dbReference type="EMBL" id="KIM58996.1"/>
    </source>
</evidence>
<evidence type="ECO:0000313" key="2">
    <source>
        <dbReference type="Proteomes" id="UP000053989"/>
    </source>
</evidence>
<dbReference type="Gene3D" id="2.80.10.50">
    <property type="match status" value="1"/>
</dbReference>
<proteinExistence type="predicted"/>
<gene>
    <name evidence="1" type="ORF">SCLCIDRAFT_27582</name>
</gene>
<accession>A0A0C3DSM1</accession>
<dbReference type="OrthoDB" id="2625837at2759"/>
<dbReference type="AlphaFoldDB" id="A0A0C3DSM1"/>
<keyword evidence="2" id="KW-1185">Reference proteome</keyword>
<reference evidence="2" key="2">
    <citation type="submission" date="2015-01" db="EMBL/GenBank/DDBJ databases">
        <title>Evolutionary Origins and Diversification of the Mycorrhizal Mutualists.</title>
        <authorList>
            <consortium name="DOE Joint Genome Institute"/>
            <consortium name="Mycorrhizal Genomics Consortium"/>
            <person name="Kohler A."/>
            <person name="Kuo A."/>
            <person name="Nagy L.G."/>
            <person name="Floudas D."/>
            <person name="Copeland A."/>
            <person name="Barry K.W."/>
            <person name="Cichocki N."/>
            <person name="Veneault-Fourrey C."/>
            <person name="LaButti K."/>
            <person name="Lindquist E.A."/>
            <person name="Lipzen A."/>
            <person name="Lundell T."/>
            <person name="Morin E."/>
            <person name="Murat C."/>
            <person name="Riley R."/>
            <person name="Ohm R."/>
            <person name="Sun H."/>
            <person name="Tunlid A."/>
            <person name="Henrissat B."/>
            <person name="Grigoriev I.V."/>
            <person name="Hibbett D.S."/>
            <person name="Martin F."/>
        </authorList>
    </citation>
    <scope>NUCLEOTIDE SEQUENCE [LARGE SCALE GENOMIC DNA]</scope>
    <source>
        <strain evidence="2">Foug A</strain>
    </source>
</reference>